<feature type="domain" description="PH" evidence="8">
    <location>
        <begin position="799"/>
        <end position="905"/>
    </location>
</feature>
<evidence type="ECO:0000256" key="6">
    <source>
        <dbReference type="SAM" id="Coils"/>
    </source>
</evidence>
<evidence type="ECO:0000256" key="1">
    <source>
        <dbReference type="ARBA" id="ARBA00004496"/>
    </source>
</evidence>
<gene>
    <name evidence="10" type="ORF">AAG570_011792</name>
</gene>
<feature type="transmembrane region" description="Helical" evidence="7">
    <location>
        <begin position="971"/>
        <end position="992"/>
    </location>
</feature>
<dbReference type="InterPro" id="IPR001849">
    <property type="entry name" value="PH_domain"/>
</dbReference>
<dbReference type="PANTHER" id="PTHR22826">
    <property type="entry name" value="RHO GUANINE EXCHANGE FACTOR-RELATED"/>
    <property type="match status" value="1"/>
</dbReference>
<dbReference type="GO" id="GO:0005737">
    <property type="term" value="C:cytoplasm"/>
    <property type="evidence" value="ECO:0007669"/>
    <property type="project" value="UniProtKB-SubCell"/>
</dbReference>
<dbReference type="InterPro" id="IPR055251">
    <property type="entry name" value="SOS1_NGEF_PH"/>
</dbReference>
<dbReference type="InterPro" id="IPR047054">
    <property type="entry name" value="Kalirin_TRIO_PH_1"/>
</dbReference>
<keyword evidence="3" id="KW-0963">Cytoplasm</keyword>
<keyword evidence="4" id="KW-0597">Phosphoprotein</keyword>
<evidence type="ECO:0000256" key="7">
    <source>
        <dbReference type="SAM" id="Phobius"/>
    </source>
</evidence>
<keyword evidence="7" id="KW-0812">Transmembrane</keyword>
<dbReference type="PROSITE" id="PS50003">
    <property type="entry name" value="PH_DOMAIN"/>
    <property type="match status" value="1"/>
</dbReference>
<feature type="coiled-coil region" evidence="6">
    <location>
        <begin position="587"/>
        <end position="614"/>
    </location>
</feature>
<evidence type="ECO:0000313" key="11">
    <source>
        <dbReference type="Proteomes" id="UP001558652"/>
    </source>
</evidence>
<dbReference type="CDD" id="cd13240">
    <property type="entry name" value="PH1_Kalirin_Trio_like"/>
    <property type="match status" value="1"/>
</dbReference>
<dbReference type="PROSITE" id="PS50010">
    <property type="entry name" value="DH_2"/>
    <property type="match status" value="1"/>
</dbReference>
<evidence type="ECO:0000259" key="9">
    <source>
        <dbReference type="PROSITE" id="PS50010"/>
    </source>
</evidence>
<dbReference type="InterPro" id="IPR002017">
    <property type="entry name" value="Spectrin_repeat"/>
</dbReference>
<dbReference type="SUPFAM" id="SSF50729">
    <property type="entry name" value="PH domain-like"/>
    <property type="match status" value="1"/>
</dbReference>
<dbReference type="AlphaFoldDB" id="A0ABD0YGX9"/>
<evidence type="ECO:0000256" key="4">
    <source>
        <dbReference type="ARBA" id="ARBA00022553"/>
    </source>
</evidence>
<dbReference type="Pfam" id="PF00621">
    <property type="entry name" value="RhoGEF"/>
    <property type="match status" value="1"/>
</dbReference>
<dbReference type="Pfam" id="PF23323">
    <property type="entry name" value="Spectrin_6"/>
    <property type="match status" value="1"/>
</dbReference>
<reference evidence="10 11" key="1">
    <citation type="submission" date="2024-07" db="EMBL/GenBank/DDBJ databases">
        <title>Chromosome-level genome assembly of the water stick insect Ranatra chinensis (Heteroptera: Nepidae).</title>
        <authorList>
            <person name="Liu X."/>
        </authorList>
    </citation>
    <scope>NUCLEOTIDE SEQUENCE [LARGE SCALE GENOMIC DNA]</scope>
    <source>
        <strain evidence="10">Cailab_2021Rc</strain>
        <tissue evidence="10">Muscle</tissue>
    </source>
</reference>
<evidence type="ECO:0000259" key="8">
    <source>
        <dbReference type="PROSITE" id="PS50003"/>
    </source>
</evidence>
<keyword evidence="7" id="KW-0472">Membrane</keyword>
<dbReference type="FunFam" id="1.20.58.60:FF:000023">
    <property type="entry name" value="Kalirin RhoGEF kinase b"/>
    <property type="match status" value="1"/>
</dbReference>
<dbReference type="SUPFAM" id="SSF46966">
    <property type="entry name" value="Spectrin repeat"/>
    <property type="match status" value="3"/>
</dbReference>
<dbReference type="PANTHER" id="PTHR22826:SF106">
    <property type="entry name" value="TRIO, ISOFORM A"/>
    <property type="match status" value="1"/>
</dbReference>
<dbReference type="CDD" id="cd00160">
    <property type="entry name" value="RhoGEF"/>
    <property type="match status" value="1"/>
</dbReference>
<dbReference type="EMBL" id="JBFDAA010000007">
    <property type="protein sequence ID" value="KAL1130546.1"/>
    <property type="molecule type" value="Genomic_DNA"/>
</dbReference>
<dbReference type="InterPro" id="IPR058918">
    <property type="entry name" value="KALRN/TRIO-like_spectrin"/>
</dbReference>
<dbReference type="Gene3D" id="1.20.900.10">
    <property type="entry name" value="Dbl homology (DH) domain"/>
    <property type="match status" value="1"/>
</dbReference>
<dbReference type="SMART" id="SM00150">
    <property type="entry name" value="SPEC"/>
    <property type="match status" value="5"/>
</dbReference>
<keyword evidence="5" id="KW-0344">Guanine-nucleotide releasing factor</keyword>
<evidence type="ECO:0000313" key="10">
    <source>
        <dbReference type="EMBL" id="KAL1130546.1"/>
    </source>
</evidence>
<comment type="subcellular location">
    <subcellularLocation>
        <location evidence="1">Cytoplasm</location>
    </subcellularLocation>
</comment>
<name>A0ABD0YGX9_9HEMI</name>
<dbReference type="SUPFAM" id="SSF48065">
    <property type="entry name" value="DBL homology domain (DH-domain)"/>
    <property type="match status" value="1"/>
</dbReference>
<comment type="caution">
    <text evidence="10">The sequence shown here is derived from an EMBL/GenBank/DDBJ whole genome shotgun (WGS) entry which is preliminary data.</text>
</comment>
<accession>A0ABD0YGX9</accession>
<evidence type="ECO:0000256" key="3">
    <source>
        <dbReference type="ARBA" id="ARBA00022490"/>
    </source>
</evidence>
<dbReference type="FunFam" id="2.30.29.30:FF:000040">
    <property type="entry name" value="Kalirin RhoGEF kinase b"/>
    <property type="match status" value="1"/>
</dbReference>
<dbReference type="InterPro" id="IPR035899">
    <property type="entry name" value="DBL_dom_sf"/>
</dbReference>
<keyword evidence="6" id="KW-0175">Coiled coil</keyword>
<keyword evidence="2" id="KW-0728">SH3 domain</keyword>
<dbReference type="CDD" id="cd00176">
    <property type="entry name" value="SPEC"/>
    <property type="match status" value="3"/>
</dbReference>
<dbReference type="Proteomes" id="UP001558652">
    <property type="component" value="Unassembled WGS sequence"/>
</dbReference>
<evidence type="ECO:0000256" key="2">
    <source>
        <dbReference type="ARBA" id="ARBA00022443"/>
    </source>
</evidence>
<dbReference type="Pfam" id="PF22697">
    <property type="entry name" value="SOS1_NGEF_PH"/>
    <property type="match status" value="1"/>
</dbReference>
<proteinExistence type="predicted"/>
<sequence length="1022" mass="117519">MFFLRFKTIVPFCLKLEEWLEELRNESCDVGAETVDAAERQLEQSNQQRLSSLDACLSTIAQGDALLQELRIGLTQEMDTTGSVTAVESALDRLNKQREELEELWAARKLRLELCLRLRLFERDALEVSSQLELWSNELEHPELSSDIQQAEQVLRLHNESVTHMQNTTFQVLQQGQELAQVFETSGVTLMADSQYSAGTRVQVLLEFLHEREMDLEDLAEMKRVKLEQCVQLCQFRADANQVVSWIRNGESMLMASFTIPNSLSEAEQLKKEHEQFQVAIEKTHTSAVQVKHRAEALINANHYDPSSIREISEEVTKRWQQLVTCAEERHKLVTASLNFYKTAEQVCSVLDSLEREYKRDEDWCGGGTTNVGQLITKHQEQKEAFLKACTLARRTAETFLKYTSRSLQYYNYPTSEAGPENRVKVILDKLLSQENKVLEHWSQRKKRLDQCQQFVLFEQSAQQAMNWIQETGEHYLSTHTTVGMTQEETEGLLSEHNEFKAAAKETRERVKLLIQLADSLVEKGHAHAGAIKQWVAAVDNTYKDFSSRMDKYRSQLEGHLGIHTEGELRQELSIDRNSDPTLEAKVKESTKDLKELNEEKRRSARRKEFIMAELLQTERSYVKDLETCIKVFLDEMRTHPNVPGGIQGREAIIFGNIEDIRNFHSDVFLKELEKYETMPEDVGHCFVTWALKFDMYVKYCKNKPESNSMLVQHGGGFFEELQKKHKVEHPIAAYLIKPVQRITKYQLLLKDLQSCCDEGQGEIKDGLEVMLNVPKKANDALHLSLLEGCDISLEELGEVVLQDSLHVWDPKQLIRKGRERHCFLFELYLVFSKEVKDSSGKAKYIYKNKLMTSELGVTEHIEGDECKFAVWTGRAPISDYRIVLKASSLESKQAWVKKLREVIQETYFSTALPLQLPKSPAKLKAGSQRSSRDLDDTTSLDESVENLDRGSLASFGSGNTTDSDKVGLNLVWLLVLLFKPNVYIINFFFYLGENQKGVFYDFMKCKFIAVFMIQQIICICF</sequence>
<dbReference type="SMART" id="SM00325">
    <property type="entry name" value="RhoGEF"/>
    <property type="match status" value="1"/>
</dbReference>
<dbReference type="GO" id="GO:0005085">
    <property type="term" value="F:guanyl-nucleotide exchange factor activity"/>
    <property type="evidence" value="ECO:0007669"/>
    <property type="project" value="UniProtKB-KW"/>
</dbReference>
<dbReference type="InterPro" id="IPR018159">
    <property type="entry name" value="Spectrin/alpha-actinin"/>
</dbReference>
<dbReference type="InterPro" id="IPR011993">
    <property type="entry name" value="PH-like_dom_sf"/>
</dbReference>
<dbReference type="SMART" id="SM00233">
    <property type="entry name" value="PH"/>
    <property type="match status" value="1"/>
</dbReference>
<keyword evidence="7" id="KW-1133">Transmembrane helix</keyword>
<protein>
    <submittedName>
        <fullName evidence="10">Uncharacterized protein</fullName>
    </submittedName>
</protein>
<dbReference type="FunFam" id="1.20.900.10:FF:000001">
    <property type="entry name" value="Guanine nucleotide exchange factor DBS"/>
    <property type="match status" value="1"/>
</dbReference>
<dbReference type="Gene3D" id="2.30.29.30">
    <property type="entry name" value="Pleckstrin-homology domain (PH domain)/Phosphotyrosine-binding domain (PTB)"/>
    <property type="match status" value="1"/>
</dbReference>
<dbReference type="Gene3D" id="1.20.58.60">
    <property type="match status" value="3"/>
</dbReference>
<keyword evidence="11" id="KW-1185">Reference proteome</keyword>
<evidence type="ECO:0000256" key="5">
    <source>
        <dbReference type="ARBA" id="ARBA00022658"/>
    </source>
</evidence>
<dbReference type="Pfam" id="PF00435">
    <property type="entry name" value="Spectrin"/>
    <property type="match status" value="2"/>
</dbReference>
<organism evidence="10 11">
    <name type="scientific">Ranatra chinensis</name>
    <dbReference type="NCBI Taxonomy" id="642074"/>
    <lineage>
        <taxon>Eukaryota</taxon>
        <taxon>Metazoa</taxon>
        <taxon>Ecdysozoa</taxon>
        <taxon>Arthropoda</taxon>
        <taxon>Hexapoda</taxon>
        <taxon>Insecta</taxon>
        <taxon>Pterygota</taxon>
        <taxon>Neoptera</taxon>
        <taxon>Paraneoptera</taxon>
        <taxon>Hemiptera</taxon>
        <taxon>Heteroptera</taxon>
        <taxon>Panheteroptera</taxon>
        <taxon>Nepomorpha</taxon>
        <taxon>Nepidae</taxon>
        <taxon>Ranatrinae</taxon>
        <taxon>Ranatra</taxon>
    </lineage>
</organism>
<feature type="domain" description="DH" evidence="9">
    <location>
        <begin position="607"/>
        <end position="781"/>
    </location>
</feature>
<dbReference type="InterPro" id="IPR051336">
    <property type="entry name" value="RhoGEF_Guanine_NuclExch_SF"/>
</dbReference>
<dbReference type="InterPro" id="IPR000219">
    <property type="entry name" value="DH_dom"/>
</dbReference>